<name>A0AA39Z8Z8_9PEZI</name>
<keyword evidence="4" id="KW-0560">Oxidoreductase</keyword>
<protein>
    <recommendedName>
        <fullName evidence="2">3-oxoacyl-[acyl-carrier-protein] reductase</fullName>
        <ecNumber evidence="2">1.1.1.100</ecNumber>
    </recommendedName>
</protein>
<dbReference type="GO" id="GO:0004316">
    <property type="term" value="F:3-oxoacyl-[acyl-carrier-protein] reductase (NADPH) activity"/>
    <property type="evidence" value="ECO:0007669"/>
    <property type="project" value="UniProtKB-EC"/>
</dbReference>
<dbReference type="PRINTS" id="PR00080">
    <property type="entry name" value="SDRFAMILY"/>
</dbReference>
<dbReference type="PRINTS" id="PR00081">
    <property type="entry name" value="GDHRDH"/>
</dbReference>
<dbReference type="PANTHER" id="PTHR42879:SF2">
    <property type="entry name" value="3-OXOACYL-[ACYL-CARRIER-PROTEIN] REDUCTASE FABG"/>
    <property type="match status" value="1"/>
</dbReference>
<dbReference type="Pfam" id="PF13561">
    <property type="entry name" value="adh_short_C2"/>
    <property type="match status" value="1"/>
</dbReference>
<dbReference type="SMART" id="SM00822">
    <property type="entry name" value="PKS_KR"/>
    <property type="match status" value="1"/>
</dbReference>
<evidence type="ECO:0000256" key="4">
    <source>
        <dbReference type="ARBA" id="ARBA00023002"/>
    </source>
</evidence>
<dbReference type="Proteomes" id="UP001174997">
    <property type="component" value="Unassembled WGS sequence"/>
</dbReference>
<comment type="caution">
    <text evidence="8">The sequence shown here is derived from an EMBL/GenBank/DDBJ whole genome shotgun (WGS) entry which is preliminary data.</text>
</comment>
<dbReference type="InterPro" id="IPR050259">
    <property type="entry name" value="SDR"/>
</dbReference>
<evidence type="ECO:0000256" key="2">
    <source>
        <dbReference type="ARBA" id="ARBA00012948"/>
    </source>
</evidence>
<evidence type="ECO:0000256" key="3">
    <source>
        <dbReference type="ARBA" id="ARBA00022857"/>
    </source>
</evidence>
<reference evidence="8" key="1">
    <citation type="submission" date="2023-06" db="EMBL/GenBank/DDBJ databases">
        <title>Genome-scale phylogeny and comparative genomics of the fungal order Sordariales.</title>
        <authorList>
            <consortium name="Lawrence Berkeley National Laboratory"/>
            <person name="Hensen N."/>
            <person name="Bonometti L."/>
            <person name="Westerberg I."/>
            <person name="Brannstrom I.O."/>
            <person name="Guillou S."/>
            <person name="Cros-Aarteil S."/>
            <person name="Calhoun S."/>
            <person name="Haridas S."/>
            <person name="Kuo A."/>
            <person name="Mondo S."/>
            <person name="Pangilinan J."/>
            <person name="Riley R."/>
            <person name="Labutti K."/>
            <person name="Andreopoulos B."/>
            <person name="Lipzen A."/>
            <person name="Chen C."/>
            <person name="Yanf M."/>
            <person name="Daum C."/>
            <person name="Ng V."/>
            <person name="Clum A."/>
            <person name="Steindorff A."/>
            <person name="Ohm R."/>
            <person name="Martin F."/>
            <person name="Silar P."/>
            <person name="Natvig D."/>
            <person name="Lalanne C."/>
            <person name="Gautier V."/>
            <person name="Ament-Velasquez S.L."/>
            <person name="Kruys A."/>
            <person name="Hutchinson M.I."/>
            <person name="Powell A.J."/>
            <person name="Barry K."/>
            <person name="Miller A.N."/>
            <person name="Grigoriev I.V."/>
            <person name="Debuchy R."/>
            <person name="Gladieux P."/>
            <person name="Thoren M.H."/>
            <person name="Johannesson H."/>
        </authorList>
    </citation>
    <scope>NUCLEOTIDE SEQUENCE</scope>
    <source>
        <strain evidence="8">CBS 307.81</strain>
    </source>
</reference>
<dbReference type="EMBL" id="JAULSY010000087">
    <property type="protein sequence ID" value="KAK0666479.1"/>
    <property type="molecule type" value="Genomic_DNA"/>
</dbReference>
<evidence type="ECO:0000256" key="1">
    <source>
        <dbReference type="ARBA" id="ARBA00006484"/>
    </source>
</evidence>
<keyword evidence="3" id="KW-0521">NADP</keyword>
<evidence type="ECO:0000256" key="6">
    <source>
        <dbReference type="RuleBase" id="RU000363"/>
    </source>
</evidence>
<sequence length="296" mass="31267">MTSVIKMRMAERAAQLSRQLNYPKGLLHNQVAIITGSGQGIGAECARLFANEGAKVVISDIDGAKAEEVASKIRSTGGQAIAVAGDLLKDEYIKQLVAKAAEFGGGKIHIIVNNAGFTWDAVIHKMTDKQWDTIVALHGTVPFKIIREAAPYFRVKDGEPRNIINISSTSGVHGNAGQINYALAKAGVIGMTKTIAKEWGPAFGVRANTIAFGHIETRLTANKEAGAFVEVDGQKVALGIPEKQKQAPPGIVPYQDIPLRRPGTATEAASAVLAIASPLSSYISGQTISVTGGRNM</sequence>
<evidence type="ECO:0000256" key="5">
    <source>
        <dbReference type="ARBA" id="ARBA00048508"/>
    </source>
</evidence>
<dbReference type="Pfam" id="PF00106">
    <property type="entry name" value="adh_short"/>
    <property type="match status" value="1"/>
</dbReference>
<feature type="domain" description="Ketoreductase" evidence="7">
    <location>
        <begin position="30"/>
        <end position="202"/>
    </location>
</feature>
<dbReference type="InterPro" id="IPR057326">
    <property type="entry name" value="KR_dom"/>
</dbReference>
<dbReference type="InterPro" id="IPR036291">
    <property type="entry name" value="NAD(P)-bd_dom_sf"/>
</dbReference>
<gene>
    <name evidence="8" type="ORF">QBC41DRAFT_375293</name>
</gene>
<proteinExistence type="inferred from homology"/>
<dbReference type="PANTHER" id="PTHR42879">
    <property type="entry name" value="3-OXOACYL-(ACYL-CARRIER-PROTEIN) REDUCTASE"/>
    <property type="match status" value="1"/>
</dbReference>
<evidence type="ECO:0000259" key="7">
    <source>
        <dbReference type="SMART" id="SM00822"/>
    </source>
</evidence>
<dbReference type="InterPro" id="IPR002347">
    <property type="entry name" value="SDR_fam"/>
</dbReference>
<dbReference type="AlphaFoldDB" id="A0AA39Z8Z8"/>
<organism evidence="8 9">
    <name type="scientific">Cercophora samala</name>
    <dbReference type="NCBI Taxonomy" id="330535"/>
    <lineage>
        <taxon>Eukaryota</taxon>
        <taxon>Fungi</taxon>
        <taxon>Dikarya</taxon>
        <taxon>Ascomycota</taxon>
        <taxon>Pezizomycotina</taxon>
        <taxon>Sordariomycetes</taxon>
        <taxon>Sordariomycetidae</taxon>
        <taxon>Sordariales</taxon>
        <taxon>Lasiosphaeriaceae</taxon>
        <taxon>Cercophora</taxon>
    </lineage>
</organism>
<comment type="catalytic activity">
    <reaction evidence="5">
        <text>a (3R)-hydroxyacyl-[ACP] + NADP(+) = a 3-oxoacyl-[ACP] + NADPH + H(+)</text>
        <dbReference type="Rhea" id="RHEA:17397"/>
        <dbReference type="Rhea" id="RHEA-COMP:9916"/>
        <dbReference type="Rhea" id="RHEA-COMP:9945"/>
        <dbReference type="ChEBI" id="CHEBI:15378"/>
        <dbReference type="ChEBI" id="CHEBI:57783"/>
        <dbReference type="ChEBI" id="CHEBI:58349"/>
        <dbReference type="ChEBI" id="CHEBI:78776"/>
        <dbReference type="ChEBI" id="CHEBI:78827"/>
        <dbReference type="EC" id="1.1.1.100"/>
    </reaction>
</comment>
<evidence type="ECO:0000313" key="8">
    <source>
        <dbReference type="EMBL" id="KAK0666479.1"/>
    </source>
</evidence>
<evidence type="ECO:0000313" key="9">
    <source>
        <dbReference type="Proteomes" id="UP001174997"/>
    </source>
</evidence>
<accession>A0AA39Z8Z8</accession>
<dbReference type="SUPFAM" id="SSF51735">
    <property type="entry name" value="NAD(P)-binding Rossmann-fold domains"/>
    <property type="match status" value="1"/>
</dbReference>
<dbReference type="Gene3D" id="3.40.50.720">
    <property type="entry name" value="NAD(P)-binding Rossmann-like Domain"/>
    <property type="match status" value="1"/>
</dbReference>
<comment type="similarity">
    <text evidence="1 6">Belongs to the short-chain dehydrogenases/reductases (SDR) family.</text>
</comment>
<dbReference type="FunFam" id="3.40.50.720:FF:000084">
    <property type="entry name" value="Short-chain dehydrogenase reductase"/>
    <property type="match status" value="1"/>
</dbReference>
<keyword evidence="9" id="KW-1185">Reference proteome</keyword>
<dbReference type="EC" id="1.1.1.100" evidence="2"/>